<evidence type="ECO:0000259" key="4">
    <source>
        <dbReference type="SMART" id="SM00796"/>
    </source>
</evidence>
<dbReference type="Proteomes" id="UP000241771">
    <property type="component" value="Unassembled WGS sequence"/>
</dbReference>
<gene>
    <name evidence="5" type="ORF">C9I98_19015</name>
</gene>
<proteinExistence type="predicted"/>
<feature type="domain" description="Carboxyltransferase" evidence="4">
    <location>
        <begin position="2"/>
        <end position="209"/>
    </location>
</feature>
<comment type="caution">
    <text evidence="5">The sequence shown here is derived from an EMBL/GenBank/DDBJ whole genome shotgun (WGS) entry which is preliminary data.</text>
</comment>
<dbReference type="AlphaFoldDB" id="A0A2T3NNQ0"/>
<dbReference type="EMBL" id="PYMA01000014">
    <property type="protein sequence ID" value="PSW17612.1"/>
    <property type="molecule type" value="Genomic_DNA"/>
</dbReference>
<dbReference type="SMART" id="SM00796">
    <property type="entry name" value="AHS1"/>
    <property type="match status" value="1"/>
</dbReference>
<keyword evidence="1" id="KW-0547">Nucleotide-binding</keyword>
<dbReference type="InterPro" id="IPR010016">
    <property type="entry name" value="PxpB"/>
</dbReference>
<evidence type="ECO:0000256" key="3">
    <source>
        <dbReference type="ARBA" id="ARBA00022840"/>
    </source>
</evidence>
<dbReference type="PANTHER" id="PTHR34698:SF2">
    <property type="entry name" value="5-OXOPROLINASE SUBUNIT B"/>
    <property type="match status" value="1"/>
</dbReference>
<reference evidence="5 6" key="1">
    <citation type="submission" date="2018-01" db="EMBL/GenBank/DDBJ databases">
        <title>Whole genome sequencing of Histamine producing bacteria.</title>
        <authorList>
            <person name="Butler K."/>
        </authorList>
    </citation>
    <scope>NUCLEOTIDE SEQUENCE [LARGE SCALE GENOMIC DNA]</scope>
    <source>
        <strain evidence="5 6">DSM 100436</strain>
    </source>
</reference>
<protein>
    <submittedName>
        <fullName evidence="5">Allophanate hydrolase subunit 1</fullName>
    </submittedName>
</protein>
<sequence length="237" mass="25797">MIRIEPVSETNAIIYLGDEIDLALTPQIGELTVFLTRLNPEAIVEVIPSYTSVLVQFRPQLMTHAELKQAIEGFKARLSMATNSTGSPVPKGKLIELPVYYDLETGPDLQLIADAKGISVTQVIETHSKQDYTVCAIGFAPGFAFLASVDEAIATPRHSTPRKRLPAGSVGIANSQTAVYPADSPGGWQIIGNCPLSLFNPDSTPMSPFNVGDTVRFLPISREKFIEQGGEIWPDWK</sequence>
<dbReference type="NCBIfam" id="TIGR00370">
    <property type="entry name" value="5-oxoprolinase subunit PxpB"/>
    <property type="match status" value="1"/>
</dbReference>
<organism evidence="5 6">
    <name type="scientific">Photobacterium sanctipauli</name>
    <dbReference type="NCBI Taxonomy" id="1342794"/>
    <lineage>
        <taxon>Bacteria</taxon>
        <taxon>Pseudomonadati</taxon>
        <taxon>Pseudomonadota</taxon>
        <taxon>Gammaproteobacteria</taxon>
        <taxon>Vibrionales</taxon>
        <taxon>Vibrionaceae</taxon>
        <taxon>Photobacterium</taxon>
    </lineage>
</organism>
<dbReference type="GO" id="GO:0005524">
    <property type="term" value="F:ATP binding"/>
    <property type="evidence" value="ECO:0007669"/>
    <property type="project" value="UniProtKB-KW"/>
</dbReference>
<accession>A0A2T3NNQ0</accession>
<dbReference type="SUPFAM" id="SSF50891">
    <property type="entry name" value="Cyclophilin-like"/>
    <property type="match status" value="1"/>
</dbReference>
<dbReference type="InterPro" id="IPR029000">
    <property type="entry name" value="Cyclophilin-like_dom_sf"/>
</dbReference>
<evidence type="ECO:0000256" key="2">
    <source>
        <dbReference type="ARBA" id="ARBA00022801"/>
    </source>
</evidence>
<dbReference type="InterPro" id="IPR003833">
    <property type="entry name" value="CT_C_D"/>
</dbReference>
<name>A0A2T3NNQ0_9GAMM</name>
<dbReference type="PANTHER" id="PTHR34698">
    <property type="entry name" value="5-OXOPROLINASE SUBUNIT B"/>
    <property type="match status" value="1"/>
</dbReference>
<dbReference type="Pfam" id="PF02682">
    <property type="entry name" value="CT_C_D"/>
    <property type="match status" value="1"/>
</dbReference>
<evidence type="ECO:0000313" key="6">
    <source>
        <dbReference type="Proteomes" id="UP000241771"/>
    </source>
</evidence>
<dbReference type="Gene3D" id="3.30.1360.40">
    <property type="match status" value="1"/>
</dbReference>
<evidence type="ECO:0000256" key="1">
    <source>
        <dbReference type="ARBA" id="ARBA00022741"/>
    </source>
</evidence>
<dbReference type="OrthoDB" id="9778567at2"/>
<keyword evidence="2 5" id="KW-0378">Hydrolase</keyword>
<keyword evidence="6" id="KW-1185">Reference proteome</keyword>
<dbReference type="SUPFAM" id="SSF160467">
    <property type="entry name" value="PH0987 N-terminal domain-like"/>
    <property type="match status" value="1"/>
</dbReference>
<dbReference type="GO" id="GO:0016787">
    <property type="term" value="F:hydrolase activity"/>
    <property type="evidence" value="ECO:0007669"/>
    <property type="project" value="UniProtKB-KW"/>
</dbReference>
<keyword evidence="3" id="KW-0067">ATP-binding</keyword>
<dbReference type="Gene3D" id="2.40.100.10">
    <property type="entry name" value="Cyclophilin-like"/>
    <property type="match status" value="1"/>
</dbReference>
<dbReference type="RefSeq" id="WP_036826346.1">
    <property type="nucleotide sequence ID" value="NZ_JGVO01000740.1"/>
</dbReference>
<evidence type="ECO:0000313" key="5">
    <source>
        <dbReference type="EMBL" id="PSW17612.1"/>
    </source>
</evidence>